<evidence type="ECO:0000256" key="8">
    <source>
        <dbReference type="RuleBase" id="RU368020"/>
    </source>
</evidence>
<keyword evidence="5 8" id="KW-0408">Iron</keyword>
<dbReference type="InterPro" id="IPR001080">
    <property type="entry name" value="3Fe4S_ferredoxin"/>
</dbReference>
<dbReference type="Gene3D" id="3.30.70.20">
    <property type="match status" value="1"/>
</dbReference>
<evidence type="ECO:0000256" key="3">
    <source>
        <dbReference type="ARBA" id="ARBA00022723"/>
    </source>
</evidence>
<feature type="compositionally biased region" description="Basic and acidic residues" evidence="9">
    <location>
        <begin position="1"/>
        <end position="11"/>
    </location>
</feature>
<evidence type="ECO:0000256" key="5">
    <source>
        <dbReference type="ARBA" id="ARBA00023004"/>
    </source>
</evidence>
<evidence type="ECO:0000313" key="12">
    <source>
        <dbReference type="Proteomes" id="UP000517694"/>
    </source>
</evidence>
<dbReference type="GO" id="GO:0051538">
    <property type="term" value="F:3 iron, 4 sulfur cluster binding"/>
    <property type="evidence" value="ECO:0007669"/>
    <property type="project" value="UniProtKB-KW"/>
</dbReference>
<evidence type="ECO:0000259" key="10">
    <source>
        <dbReference type="PROSITE" id="PS51379"/>
    </source>
</evidence>
<keyword evidence="12" id="KW-1185">Reference proteome</keyword>
<evidence type="ECO:0000256" key="7">
    <source>
        <dbReference type="ARBA" id="ARBA00023291"/>
    </source>
</evidence>
<proteinExistence type="predicted"/>
<comment type="function">
    <text evidence="8">Ferredoxins are iron-sulfur proteins that transfer electrons in a wide variety of metabolic reactions.</text>
</comment>
<dbReference type="GO" id="GO:0009055">
    <property type="term" value="F:electron transfer activity"/>
    <property type="evidence" value="ECO:0007669"/>
    <property type="project" value="UniProtKB-UniRule"/>
</dbReference>
<comment type="caution">
    <text evidence="11">The sequence shown here is derived from an EMBL/GenBank/DDBJ whole genome shotgun (WGS) entry which is preliminary data.</text>
</comment>
<keyword evidence="2 8" id="KW-0813">Transport</keyword>
<evidence type="ECO:0000256" key="2">
    <source>
        <dbReference type="ARBA" id="ARBA00022448"/>
    </source>
</evidence>
<feature type="region of interest" description="Disordered" evidence="9">
    <location>
        <begin position="1"/>
        <end position="26"/>
    </location>
</feature>
<dbReference type="InterPro" id="IPR051269">
    <property type="entry name" value="Fe-S_cluster_ET"/>
</dbReference>
<dbReference type="PANTHER" id="PTHR36923:SF3">
    <property type="entry name" value="FERREDOXIN"/>
    <property type="match status" value="1"/>
</dbReference>
<dbReference type="PRINTS" id="PR00352">
    <property type="entry name" value="3FE4SFRDOXIN"/>
</dbReference>
<keyword evidence="7" id="KW-0003">3Fe-4S</keyword>
<dbReference type="SUPFAM" id="SSF54862">
    <property type="entry name" value="4Fe-4S ferredoxins"/>
    <property type="match status" value="1"/>
</dbReference>
<protein>
    <recommendedName>
        <fullName evidence="8">Ferredoxin</fullName>
    </recommendedName>
</protein>
<keyword evidence="4 8" id="KW-0249">Electron transport</keyword>
<evidence type="ECO:0000256" key="9">
    <source>
        <dbReference type="SAM" id="MobiDB-lite"/>
    </source>
</evidence>
<keyword evidence="6 8" id="KW-0411">Iron-sulfur</keyword>
<dbReference type="GO" id="GO:0005506">
    <property type="term" value="F:iron ion binding"/>
    <property type="evidence" value="ECO:0007669"/>
    <property type="project" value="UniProtKB-UniRule"/>
</dbReference>
<dbReference type="AlphaFoldDB" id="A0A7X1I791"/>
<dbReference type="OrthoDB" id="4557285at2"/>
<evidence type="ECO:0000256" key="4">
    <source>
        <dbReference type="ARBA" id="ARBA00022982"/>
    </source>
</evidence>
<accession>A0A7X1I791</accession>
<evidence type="ECO:0000256" key="6">
    <source>
        <dbReference type="ARBA" id="ARBA00023014"/>
    </source>
</evidence>
<dbReference type="PROSITE" id="PS51379">
    <property type="entry name" value="4FE4S_FER_2"/>
    <property type="match status" value="1"/>
</dbReference>
<name>A0A7X1I791_9ACTN</name>
<keyword evidence="3 8" id="KW-0479">Metal-binding</keyword>
<feature type="domain" description="4Fe-4S ferredoxin-type" evidence="10">
    <location>
        <begin position="25"/>
        <end position="53"/>
    </location>
</feature>
<evidence type="ECO:0000256" key="1">
    <source>
        <dbReference type="ARBA" id="ARBA00001927"/>
    </source>
</evidence>
<dbReference type="InterPro" id="IPR017896">
    <property type="entry name" value="4Fe4S_Fe-S-bd"/>
</dbReference>
<reference evidence="11 12" key="1">
    <citation type="submission" date="2020-08" db="EMBL/GenBank/DDBJ databases">
        <title>Whole-Genome Sequence of French Clinical Streptomyces mexicanus Strain Q0842.</title>
        <authorList>
            <person name="Boxberger M."/>
            <person name="La Scola B."/>
        </authorList>
    </citation>
    <scope>NUCLEOTIDE SEQUENCE [LARGE SCALE GENOMIC DNA]</scope>
    <source>
        <strain evidence="11 12">Marseille-Q0842</strain>
    </source>
</reference>
<organism evidence="11 12">
    <name type="scientific">Streptomyces mexicanus</name>
    <dbReference type="NCBI Taxonomy" id="178566"/>
    <lineage>
        <taxon>Bacteria</taxon>
        <taxon>Bacillati</taxon>
        <taxon>Actinomycetota</taxon>
        <taxon>Actinomycetes</taxon>
        <taxon>Kitasatosporales</taxon>
        <taxon>Streptomycetaceae</taxon>
        <taxon>Streptomyces</taxon>
    </lineage>
</organism>
<sequence length="95" mass="9893">MSGRPDADRDTSAAAPESGAGTQTWRVRVDATACMGTGICAGVAPGRFRVRDGVSHPTDEFVPPTQQVVDAAESCPLEAISVTHRDTGARIAPEE</sequence>
<gene>
    <name evidence="11" type="ORF">H1R13_33195</name>
</gene>
<dbReference type="Pfam" id="PF13459">
    <property type="entry name" value="Fer4_15"/>
    <property type="match status" value="1"/>
</dbReference>
<dbReference type="RefSeq" id="WP_159674760.1">
    <property type="nucleotide sequence ID" value="NZ_JACMHY010000020.1"/>
</dbReference>
<evidence type="ECO:0000313" key="11">
    <source>
        <dbReference type="EMBL" id="MBC2869631.1"/>
    </source>
</evidence>
<comment type="cofactor">
    <cofactor evidence="1">
        <name>[3Fe-4S] cluster</name>
        <dbReference type="ChEBI" id="CHEBI:21137"/>
    </cofactor>
</comment>
<dbReference type="PANTHER" id="PTHR36923">
    <property type="entry name" value="FERREDOXIN"/>
    <property type="match status" value="1"/>
</dbReference>
<dbReference type="EMBL" id="JACMHY010000020">
    <property type="protein sequence ID" value="MBC2869631.1"/>
    <property type="molecule type" value="Genomic_DNA"/>
</dbReference>
<dbReference type="Proteomes" id="UP000517694">
    <property type="component" value="Unassembled WGS sequence"/>
</dbReference>